<comment type="caution">
    <text evidence="4">The sequence shown here is derived from an EMBL/GenBank/DDBJ whole genome shotgun (WGS) entry which is preliminary data.</text>
</comment>
<reference evidence="4" key="1">
    <citation type="submission" date="2023-03" db="EMBL/GenBank/DDBJ databases">
        <title>Massive genome expansion in bonnet fungi (Mycena s.s.) driven by repeated elements and novel gene families across ecological guilds.</title>
        <authorList>
            <consortium name="Lawrence Berkeley National Laboratory"/>
            <person name="Harder C.B."/>
            <person name="Miyauchi S."/>
            <person name="Viragh M."/>
            <person name="Kuo A."/>
            <person name="Thoen E."/>
            <person name="Andreopoulos B."/>
            <person name="Lu D."/>
            <person name="Skrede I."/>
            <person name="Drula E."/>
            <person name="Henrissat B."/>
            <person name="Morin E."/>
            <person name="Kohler A."/>
            <person name="Barry K."/>
            <person name="LaButti K."/>
            <person name="Morin E."/>
            <person name="Salamov A."/>
            <person name="Lipzen A."/>
            <person name="Mereny Z."/>
            <person name="Hegedus B."/>
            <person name="Baldrian P."/>
            <person name="Stursova M."/>
            <person name="Weitz H."/>
            <person name="Taylor A."/>
            <person name="Grigoriev I.V."/>
            <person name="Nagy L.G."/>
            <person name="Martin F."/>
            <person name="Kauserud H."/>
        </authorList>
    </citation>
    <scope>NUCLEOTIDE SEQUENCE</scope>
    <source>
        <strain evidence="4">CBHHK200</strain>
    </source>
</reference>
<gene>
    <name evidence="4" type="ORF">C8F04DRAFT_149542</name>
</gene>
<dbReference type="AlphaFoldDB" id="A0AAD6SF34"/>
<accession>A0AAD6SF34</accession>
<organism evidence="4 5">
    <name type="scientific">Mycena alexandri</name>
    <dbReference type="NCBI Taxonomy" id="1745969"/>
    <lineage>
        <taxon>Eukaryota</taxon>
        <taxon>Fungi</taxon>
        <taxon>Dikarya</taxon>
        <taxon>Basidiomycota</taxon>
        <taxon>Agaricomycotina</taxon>
        <taxon>Agaricomycetes</taxon>
        <taxon>Agaricomycetidae</taxon>
        <taxon>Agaricales</taxon>
        <taxon>Marasmiineae</taxon>
        <taxon>Mycenaceae</taxon>
        <taxon>Mycena</taxon>
    </lineage>
</organism>
<feature type="transmembrane region" description="Helical" evidence="2">
    <location>
        <begin position="208"/>
        <end position="231"/>
    </location>
</feature>
<protein>
    <recommendedName>
        <fullName evidence="3">DUF6534 domain-containing protein</fullName>
    </recommendedName>
</protein>
<keyword evidence="2" id="KW-0472">Membrane</keyword>
<feature type="transmembrane region" description="Helical" evidence="2">
    <location>
        <begin position="51"/>
        <end position="76"/>
    </location>
</feature>
<dbReference type="EMBL" id="JARJCM010000162">
    <property type="protein sequence ID" value="KAJ7024910.1"/>
    <property type="molecule type" value="Genomic_DNA"/>
</dbReference>
<dbReference type="PANTHER" id="PTHR40465">
    <property type="entry name" value="CHROMOSOME 1, WHOLE GENOME SHOTGUN SEQUENCE"/>
    <property type="match status" value="1"/>
</dbReference>
<keyword evidence="2" id="KW-1133">Transmembrane helix</keyword>
<dbReference type="PANTHER" id="PTHR40465:SF1">
    <property type="entry name" value="DUF6534 DOMAIN-CONTAINING PROTEIN"/>
    <property type="match status" value="1"/>
</dbReference>
<feature type="region of interest" description="Disordered" evidence="1">
    <location>
        <begin position="312"/>
        <end position="358"/>
    </location>
</feature>
<feature type="transmembrane region" description="Helical" evidence="2">
    <location>
        <begin position="121"/>
        <end position="142"/>
    </location>
</feature>
<name>A0AAD6SF34_9AGAR</name>
<evidence type="ECO:0000256" key="1">
    <source>
        <dbReference type="SAM" id="MobiDB-lite"/>
    </source>
</evidence>
<feature type="transmembrane region" description="Helical" evidence="2">
    <location>
        <begin position="162"/>
        <end position="188"/>
    </location>
</feature>
<feature type="compositionally biased region" description="Polar residues" evidence="1">
    <location>
        <begin position="337"/>
        <end position="347"/>
    </location>
</feature>
<feature type="domain" description="DUF6534" evidence="3">
    <location>
        <begin position="173"/>
        <end position="255"/>
    </location>
</feature>
<sequence length="358" mass="39414">MATAPDFRLTSTLGLGVLELGIMLGILFFGVLILQVYIYSICNSDRALVKLLVAAVFVLEAAHTISTTQAIYYWTITLGDATNKPGTVPGLSLGMIFETFITFLVQAYYIHRVHRFSKNTWIAALLFTLCLLRLGGGVTLTVGSFMNLPHEPDYFALQDRLAWLITATFTMGAGVDVFVAASLCVYVYRWKREPVMKTTSQLINRIMFWSIQTGLVTSVISVTVVVCFQLMKNNYIWMGVFAILGKLYSNSLLASCAPSPKFSHSTQRNLTNNSLNIRSLHRKMDAHTRNSFVLFSDDSHMDGLAREDAEFARGSSATSASPRSCRSDRSPAKATECTLSASVGTETESTRGKCGSNP</sequence>
<proteinExistence type="predicted"/>
<evidence type="ECO:0000256" key="2">
    <source>
        <dbReference type="SAM" id="Phobius"/>
    </source>
</evidence>
<keyword evidence="5" id="KW-1185">Reference proteome</keyword>
<dbReference type="Proteomes" id="UP001218188">
    <property type="component" value="Unassembled WGS sequence"/>
</dbReference>
<feature type="transmembrane region" description="Helical" evidence="2">
    <location>
        <begin position="20"/>
        <end position="39"/>
    </location>
</feature>
<evidence type="ECO:0000313" key="5">
    <source>
        <dbReference type="Proteomes" id="UP001218188"/>
    </source>
</evidence>
<evidence type="ECO:0000313" key="4">
    <source>
        <dbReference type="EMBL" id="KAJ7024910.1"/>
    </source>
</evidence>
<feature type="transmembrane region" description="Helical" evidence="2">
    <location>
        <begin position="88"/>
        <end position="109"/>
    </location>
</feature>
<dbReference type="InterPro" id="IPR045339">
    <property type="entry name" value="DUF6534"/>
</dbReference>
<feature type="transmembrane region" description="Helical" evidence="2">
    <location>
        <begin position="237"/>
        <end position="258"/>
    </location>
</feature>
<keyword evidence="2" id="KW-0812">Transmembrane</keyword>
<evidence type="ECO:0000259" key="3">
    <source>
        <dbReference type="Pfam" id="PF20152"/>
    </source>
</evidence>
<dbReference type="Pfam" id="PF20152">
    <property type="entry name" value="DUF6534"/>
    <property type="match status" value="1"/>
</dbReference>
<feature type="compositionally biased region" description="Polar residues" evidence="1">
    <location>
        <begin position="315"/>
        <end position="324"/>
    </location>
</feature>